<dbReference type="AlphaFoldDB" id="A0AAP0BCU5"/>
<organism evidence="2 3">
    <name type="scientific">Platanthera zijinensis</name>
    <dbReference type="NCBI Taxonomy" id="2320716"/>
    <lineage>
        <taxon>Eukaryota</taxon>
        <taxon>Viridiplantae</taxon>
        <taxon>Streptophyta</taxon>
        <taxon>Embryophyta</taxon>
        <taxon>Tracheophyta</taxon>
        <taxon>Spermatophyta</taxon>
        <taxon>Magnoliopsida</taxon>
        <taxon>Liliopsida</taxon>
        <taxon>Asparagales</taxon>
        <taxon>Orchidaceae</taxon>
        <taxon>Orchidoideae</taxon>
        <taxon>Orchideae</taxon>
        <taxon>Orchidinae</taxon>
        <taxon>Platanthera</taxon>
    </lineage>
</organism>
<protein>
    <submittedName>
        <fullName evidence="2">Uncharacterized protein</fullName>
    </submittedName>
</protein>
<name>A0AAP0BCU5_9ASPA</name>
<dbReference type="Proteomes" id="UP001418222">
    <property type="component" value="Unassembled WGS sequence"/>
</dbReference>
<feature type="region of interest" description="Disordered" evidence="1">
    <location>
        <begin position="1"/>
        <end position="46"/>
    </location>
</feature>
<evidence type="ECO:0000256" key="1">
    <source>
        <dbReference type="SAM" id="MobiDB-lite"/>
    </source>
</evidence>
<keyword evidence="3" id="KW-1185">Reference proteome</keyword>
<accession>A0AAP0BCU5</accession>
<proteinExistence type="predicted"/>
<evidence type="ECO:0000313" key="3">
    <source>
        <dbReference type="Proteomes" id="UP001418222"/>
    </source>
</evidence>
<evidence type="ECO:0000313" key="2">
    <source>
        <dbReference type="EMBL" id="KAK8935517.1"/>
    </source>
</evidence>
<gene>
    <name evidence="2" type="ORF">KSP39_PZI013727</name>
</gene>
<dbReference type="EMBL" id="JBBWWQ010000011">
    <property type="protein sequence ID" value="KAK8935517.1"/>
    <property type="molecule type" value="Genomic_DNA"/>
</dbReference>
<comment type="caution">
    <text evidence="2">The sequence shown here is derived from an EMBL/GenBank/DDBJ whole genome shotgun (WGS) entry which is preliminary data.</text>
</comment>
<sequence>MLLSSIAADETAKDAAAKIGAGEEAETEEGKQSKSWSALSPSRRPGEGFFVETLSSDRWRLRFFVNLSLLRSDNQWRSREDVFFANDD</sequence>
<reference evidence="2 3" key="1">
    <citation type="journal article" date="2022" name="Nat. Plants">
        <title>Genomes of leafy and leafless Platanthera orchids illuminate the evolution of mycoheterotrophy.</title>
        <authorList>
            <person name="Li M.H."/>
            <person name="Liu K.W."/>
            <person name="Li Z."/>
            <person name="Lu H.C."/>
            <person name="Ye Q.L."/>
            <person name="Zhang D."/>
            <person name="Wang J.Y."/>
            <person name="Li Y.F."/>
            <person name="Zhong Z.M."/>
            <person name="Liu X."/>
            <person name="Yu X."/>
            <person name="Liu D.K."/>
            <person name="Tu X.D."/>
            <person name="Liu B."/>
            <person name="Hao Y."/>
            <person name="Liao X.Y."/>
            <person name="Jiang Y.T."/>
            <person name="Sun W.H."/>
            <person name="Chen J."/>
            <person name="Chen Y.Q."/>
            <person name="Ai Y."/>
            <person name="Zhai J.W."/>
            <person name="Wu S.S."/>
            <person name="Zhou Z."/>
            <person name="Hsiao Y.Y."/>
            <person name="Wu W.L."/>
            <person name="Chen Y.Y."/>
            <person name="Lin Y.F."/>
            <person name="Hsu J.L."/>
            <person name="Li C.Y."/>
            <person name="Wang Z.W."/>
            <person name="Zhao X."/>
            <person name="Zhong W.Y."/>
            <person name="Ma X.K."/>
            <person name="Ma L."/>
            <person name="Huang J."/>
            <person name="Chen G.Z."/>
            <person name="Huang M.Z."/>
            <person name="Huang L."/>
            <person name="Peng D.H."/>
            <person name="Luo Y.B."/>
            <person name="Zou S.Q."/>
            <person name="Chen S.P."/>
            <person name="Lan S."/>
            <person name="Tsai W.C."/>
            <person name="Van de Peer Y."/>
            <person name="Liu Z.J."/>
        </authorList>
    </citation>
    <scope>NUCLEOTIDE SEQUENCE [LARGE SCALE GENOMIC DNA]</scope>
    <source>
        <strain evidence="2">Lor287</strain>
    </source>
</reference>